<dbReference type="InterPro" id="IPR050281">
    <property type="entry name" value="Flavin_monoamine_oxidase"/>
</dbReference>
<evidence type="ECO:0000256" key="5">
    <source>
        <dbReference type="ARBA" id="ARBA00022853"/>
    </source>
</evidence>
<dbReference type="EMBL" id="AUSU01000137">
    <property type="protein sequence ID" value="EPS74237.1"/>
    <property type="molecule type" value="Genomic_DNA"/>
</dbReference>
<dbReference type="GO" id="GO:0141052">
    <property type="term" value="F:histone H3 demethylase activity"/>
    <property type="evidence" value="ECO:0007669"/>
    <property type="project" value="UniProtKB-ARBA"/>
</dbReference>
<feature type="non-terminal residue" evidence="9">
    <location>
        <position position="1308"/>
    </location>
</feature>
<name>S8EN82_9LAMI</name>
<protein>
    <recommendedName>
        <fullName evidence="8">SWIRM domain-containing protein</fullName>
    </recommendedName>
</protein>
<dbReference type="InterPro" id="IPR007526">
    <property type="entry name" value="SWIRM"/>
</dbReference>
<dbReference type="InterPro" id="IPR057031">
    <property type="entry name" value="SFR19-like_C"/>
</dbReference>
<evidence type="ECO:0000313" key="9">
    <source>
        <dbReference type="EMBL" id="EPS74237.1"/>
    </source>
</evidence>
<dbReference type="InterPro" id="IPR009057">
    <property type="entry name" value="Homeodomain-like_sf"/>
</dbReference>
<evidence type="ECO:0000256" key="4">
    <source>
        <dbReference type="ARBA" id="ARBA00022827"/>
    </source>
</evidence>
<comment type="caution">
    <text evidence="9">The sequence shown here is derived from an EMBL/GenBank/DDBJ whole genome shotgun (WGS) entry which is preliminary data.</text>
</comment>
<dbReference type="SUPFAM" id="SSF51905">
    <property type="entry name" value="FAD/NAD(P)-binding domain"/>
    <property type="match status" value="1"/>
</dbReference>
<dbReference type="Proteomes" id="UP000015453">
    <property type="component" value="Unassembled WGS sequence"/>
</dbReference>
<feature type="domain" description="SWIRM" evidence="8">
    <location>
        <begin position="83"/>
        <end position="183"/>
    </location>
</feature>
<dbReference type="InterPro" id="IPR035441">
    <property type="entry name" value="TFIIS/LEDGF_dom_sf"/>
</dbReference>
<dbReference type="Gene3D" id="3.50.50.60">
    <property type="entry name" value="FAD/NAD(P)-binding domain"/>
    <property type="match status" value="1"/>
</dbReference>
<dbReference type="InterPro" id="IPR002937">
    <property type="entry name" value="Amino_oxidase"/>
</dbReference>
<keyword evidence="3" id="KW-0285">Flavoprotein</keyword>
<keyword evidence="5" id="KW-0156">Chromatin regulator</keyword>
<keyword evidence="6" id="KW-0560">Oxidoreductase</keyword>
<evidence type="ECO:0000259" key="8">
    <source>
        <dbReference type="PROSITE" id="PS50934"/>
    </source>
</evidence>
<dbReference type="PANTHER" id="PTHR10742:SF410">
    <property type="entry name" value="LYSINE-SPECIFIC HISTONE DEMETHYLASE 2"/>
    <property type="match status" value="1"/>
</dbReference>
<comment type="similarity">
    <text evidence="2">Belongs to the flavin monoamine oxidase family.</text>
</comment>
<accession>S8EN82</accession>
<dbReference type="SUPFAM" id="SSF46689">
    <property type="entry name" value="Homeodomain-like"/>
    <property type="match status" value="1"/>
</dbReference>
<dbReference type="PROSITE" id="PS50934">
    <property type="entry name" value="SWIRM"/>
    <property type="match status" value="1"/>
</dbReference>
<organism evidence="9 10">
    <name type="scientific">Genlisea aurea</name>
    <dbReference type="NCBI Taxonomy" id="192259"/>
    <lineage>
        <taxon>Eukaryota</taxon>
        <taxon>Viridiplantae</taxon>
        <taxon>Streptophyta</taxon>
        <taxon>Embryophyta</taxon>
        <taxon>Tracheophyta</taxon>
        <taxon>Spermatophyta</taxon>
        <taxon>Magnoliopsida</taxon>
        <taxon>eudicotyledons</taxon>
        <taxon>Gunneridae</taxon>
        <taxon>Pentapetalae</taxon>
        <taxon>asterids</taxon>
        <taxon>lamiids</taxon>
        <taxon>Lamiales</taxon>
        <taxon>Lentibulariaceae</taxon>
        <taxon>Genlisea</taxon>
    </lineage>
</organism>
<sequence length="1308" mass="143742">DNQGIYPDYLGSPDDLETKERFSADQRAGRTVKKHRHGDMAYEGDIDWEVLMQSQEFFLNNQILGKSRDKMLSSSAGMNSENGKAAAVRMGLRARRIGALEKIKFKEALKRKGGPQEYLKCRNYILGFWNNNVSRIVSLKDFGVSDTPMVGEDQRDSQIRDIYIFLDQYGYINYGVPTEKEMKDNCMKQEEYLTQDKSIENIGLSLSGHENGVSFLFESIHHGETIGSKDFSSLSSSCIVEIETVVAGPNPDSLPPDLAVDESDCPPVNGFVSDILGSECVHADFNFASRKNIIVVGAGPAGLVAARHLQRHGFSVTVLEARSRIGGRVYTDRKSFSVPVDLGASIITGVEADVAGERRPDPSSLICAQLGLELTVLNSECPLYDTMTGQKVPSDLDEAFEAEYNSLLDDMVMLATEKGDHANKMSLGAGLEYGLQKRSMSHSEKSNIEKTPIKLKGTSLMAQDCLVNKETPSALDSVTETLSPLERRVMDWHFAHLEYGCAALLEDVSLPNWNQDDVYGGFGGAHCMIKGGYSAVVEALGEGICIHLNHAVNEISYQSQECEKRNCPNKNVRVSTLNGKEFSADAVLVTVPLGCLKAESIKFAPPLPQWKHLSIKRLGFGVLNKVVMEFPAVFWDDSIDYFGATADDTDQRGWCFMFWNLKKTVGAPVLIALVVGKAAIDGQNTASDHLIHALLVLRKLFGDSNVPEPVAFFVTDWGKDPYSYGAYSYVAVGSSGEDYDILGKPVENCVFFAGEATCKEHPDTVGGAMMSGLREAVRIIDILNDGTDCIAEAEAMEAARRNLDIQRSEVKDIINQLDSTEFTSDSYKQSSDRMRVSTWGSMLKDMFYTAKTTAGRLRLAKELLNLPAEFLKTSVGTKEGLSILNSWILDSMGKDGTQLLRHCVRLLLRVSNDLLAVRLSGIGKTIKENVCVHTSRDIRSIASQLVSVWVDLFRKEKAKRGSIKNLGHLSSKNRSLLAARKPNAGVHHGTKVDAMEENHEVPISEEEKAALAAAEEAHAAAVAAAEAYAASGLVQKSSVKPPKILSFQKFADQHAHMDESDCRKNWHGSGLGKQDYLSEMDSWTRKVRDWAVDFSATCVDLGSSKALANNYSQQSHSSDVACQLQNRENSGESVALDSSMLTKAWVDSAGGNSKDYNAIERWQCQAAAASSGFSHGTGHKTHEEDSTMSSKSRKQKQDHPSGIESSASQVATSRESKGNHGRGSESMKHAVVDYVASLLMPLYKARKIDREGYKSIMKKAATKVVEQASDSERAMPIFDFLDSKRKNKIRAFVDLLIERHMAQKPGGR</sequence>
<dbReference type="Gene3D" id="1.10.10.10">
    <property type="entry name" value="Winged helix-like DNA-binding domain superfamily/Winged helix DNA-binding domain"/>
    <property type="match status" value="1"/>
</dbReference>
<evidence type="ECO:0000313" key="10">
    <source>
        <dbReference type="Proteomes" id="UP000015453"/>
    </source>
</evidence>
<dbReference type="Pfam" id="PF04433">
    <property type="entry name" value="SWIRM"/>
    <property type="match status" value="1"/>
</dbReference>
<evidence type="ECO:0000256" key="2">
    <source>
        <dbReference type="ARBA" id="ARBA00005995"/>
    </source>
</evidence>
<feature type="non-terminal residue" evidence="9">
    <location>
        <position position="1"/>
    </location>
</feature>
<reference evidence="9 10" key="1">
    <citation type="journal article" date="2013" name="BMC Genomics">
        <title>The miniature genome of a carnivorous plant Genlisea aurea contains a low number of genes and short non-coding sequences.</title>
        <authorList>
            <person name="Leushkin E.V."/>
            <person name="Sutormin R.A."/>
            <person name="Nabieva E.R."/>
            <person name="Penin A.A."/>
            <person name="Kondrashov A.S."/>
            <person name="Logacheva M.D."/>
        </authorList>
    </citation>
    <scope>NUCLEOTIDE SEQUENCE [LARGE SCALE GENOMIC DNA]</scope>
</reference>
<dbReference type="InterPro" id="IPR036188">
    <property type="entry name" value="FAD/NAD-bd_sf"/>
</dbReference>
<feature type="compositionally biased region" description="Polar residues" evidence="7">
    <location>
        <begin position="1203"/>
        <end position="1213"/>
    </location>
</feature>
<evidence type="ECO:0000256" key="3">
    <source>
        <dbReference type="ARBA" id="ARBA00022630"/>
    </source>
</evidence>
<dbReference type="OrthoDB" id="5046242at2759"/>
<dbReference type="SUPFAM" id="SSF54373">
    <property type="entry name" value="FAD-linked reductases, C-terminal domain"/>
    <property type="match status" value="1"/>
</dbReference>
<dbReference type="PANTHER" id="PTHR10742">
    <property type="entry name" value="FLAVIN MONOAMINE OXIDASE"/>
    <property type="match status" value="1"/>
</dbReference>
<dbReference type="PRINTS" id="PR00419">
    <property type="entry name" value="ADXRDTASE"/>
</dbReference>
<proteinExistence type="inferred from homology"/>
<comment type="cofactor">
    <cofactor evidence="1">
        <name>FAD</name>
        <dbReference type="ChEBI" id="CHEBI:57692"/>
    </cofactor>
</comment>
<dbReference type="Gene3D" id="3.90.660.10">
    <property type="match status" value="1"/>
</dbReference>
<dbReference type="SUPFAM" id="SSF47676">
    <property type="entry name" value="Conserved domain common to transcription factors TFIIS, elongin A, CRSP70"/>
    <property type="match status" value="1"/>
</dbReference>
<keyword evidence="4" id="KW-0274">FAD</keyword>
<dbReference type="InterPro" id="IPR036388">
    <property type="entry name" value="WH-like_DNA-bd_sf"/>
</dbReference>
<evidence type="ECO:0000256" key="7">
    <source>
        <dbReference type="SAM" id="MobiDB-lite"/>
    </source>
</evidence>
<keyword evidence="10" id="KW-1185">Reference proteome</keyword>
<dbReference type="Pfam" id="PF01593">
    <property type="entry name" value="Amino_oxidase"/>
    <property type="match status" value="1"/>
</dbReference>
<gene>
    <name evidence="9" type="ORF">M569_00518</name>
</gene>
<evidence type="ECO:0000256" key="1">
    <source>
        <dbReference type="ARBA" id="ARBA00001974"/>
    </source>
</evidence>
<feature type="region of interest" description="Disordered" evidence="7">
    <location>
        <begin position="1170"/>
        <end position="1226"/>
    </location>
</feature>
<evidence type="ECO:0000256" key="6">
    <source>
        <dbReference type="ARBA" id="ARBA00023002"/>
    </source>
</evidence>
<feature type="compositionally biased region" description="Basic and acidic residues" evidence="7">
    <location>
        <begin position="1214"/>
        <end position="1226"/>
    </location>
</feature>
<dbReference type="GO" id="GO:0016705">
    <property type="term" value="F:oxidoreductase activity, acting on paired donors, with incorporation or reduction of molecular oxygen"/>
    <property type="evidence" value="ECO:0007669"/>
    <property type="project" value="UniProtKB-ARBA"/>
</dbReference>
<dbReference type="Pfam" id="PF23030">
    <property type="entry name" value="SCAF11-like_C"/>
    <property type="match status" value="1"/>
</dbReference>